<organism evidence="1 2">
    <name type="scientific">Carboxydichorda subterranea</name>
    <dbReference type="NCBI Taxonomy" id="3109565"/>
    <lineage>
        <taxon>Bacteria</taxon>
        <taxon>Bacillati</taxon>
        <taxon>Bacillota</taxon>
        <taxon>Limnochordia</taxon>
        <taxon>Limnochordales</taxon>
        <taxon>Geochordaceae</taxon>
        <taxon>Carboxydichorda</taxon>
    </lineage>
</organism>
<evidence type="ECO:0000313" key="2">
    <source>
        <dbReference type="Proteomes" id="UP001332192"/>
    </source>
</evidence>
<name>A0ABZ1BZW6_9FIRM</name>
<sequence length="385" mass="40124">MGNGRGRKGTASLGAGPWRRVGPALALAAGVAVLATGLWGAAAREVAAAPAATSSLPLELQWVPVLDLSGPVLGVELWGAADPWLAYAGAGWEPEDPTDPRGYERDGPRVRVGTVLSMAPTDTLDLRAMHWPVSWVPGWDGTTGLTVRWVHLGPQRVSFGLGALVGDLWARQETTMEFLRPSTSTRFRALRASVQAPWEIAPDLLAEPKLDLVGGVASQQPGGHSGEEGFAALMLRVPVMVQGFRVEAKLGSAWGGGSTDTPVLSRLGFRAGGWPAELLVRGAAPTGAQAPGRAGLGLTLEREFSLPPPPVQLWLGPDTASYGLLFADWAAKASNFSFRDSESAFAFGVGAGVRGRAGDLQAFLGIEPVGGGAVPRLGARFSSGF</sequence>
<gene>
    <name evidence="1" type="ORF">U7230_04405</name>
</gene>
<evidence type="ECO:0008006" key="3">
    <source>
        <dbReference type="Google" id="ProtNLM"/>
    </source>
</evidence>
<proteinExistence type="predicted"/>
<evidence type="ECO:0000313" key="1">
    <source>
        <dbReference type="EMBL" id="WRP18254.1"/>
    </source>
</evidence>
<reference evidence="1 2" key="1">
    <citation type="journal article" date="2024" name="Front. Microbiol.">
        <title>Novel thermophilic genera Geochorda gen. nov. and Carboxydochorda gen. nov. from the deep terrestrial subsurface reveal the ecophysiological diversity in the class Limnochordia.</title>
        <authorList>
            <person name="Karnachuk O.V."/>
            <person name="Lukina A.P."/>
            <person name="Avakyan M.R."/>
            <person name="Kadnikov V.V."/>
            <person name="Begmatov S."/>
            <person name="Beletsky A.V."/>
            <person name="Vlasova K.G."/>
            <person name="Novikov A.A."/>
            <person name="Shcherbakova V.A."/>
            <person name="Mardanov A.V."/>
            <person name="Ravin N.V."/>
        </authorList>
    </citation>
    <scope>NUCLEOTIDE SEQUENCE [LARGE SCALE GENOMIC DNA]</scope>
    <source>
        <strain evidence="1 2">L945</strain>
    </source>
</reference>
<dbReference type="RefSeq" id="WP_324717525.1">
    <property type="nucleotide sequence ID" value="NZ_CP141615.1"/>
</dbReference>
<accession>A0ABZ1BZW6</accession>
<protein>
    <recommendedName>
        <fullName evidence="3">Bacterial surface antigen (D15) domain-containing protein</fullName>
    </recommendedName>
</protein>
<dbReference type="EMBL" id="CP141615">
    <property type="protein sequence ID" value="WRP18254.1"/>
    <property type="molecule type" value="Genomic_DNA"/>
</dbReference>
<dbReference type="Proteomes" id="UP001332192">
    <property type="component" value="Chromosome"/>
</dbReference>
<keyword evidence="2" id="KW-1185">Reference proteome</keyword>